<protein>
    <submittedName>
        <fullName evidence="2">ShKT domain-containing protein</fullName>
    </submittedName>
</protein>
<organism evidence="1 2">
    <name type="scientific">Panagrolaimus sp. ES5</name>
    <dbReference type="NCBI Taxonomy" id="591445"/>
    <lineage>
        <taxon>Eukaryota</taxon>
        <taxon>Metazoa</taxon>
        <taxon>Ecdysozoa</taxon>
        <taxon>Nematoda</taxon>
        <taxon>Chromadorea</taxon>
        <taxon>Rhabditida</taxon>
        <taxon>Tylenchina</taxon>
        <taxon>Panagrolaimomorpha</taxon>
        <taxon>Panagrolaimoidea</taxon>
        <taxon>Panagrolaimidae</taxon>
        <taxon>Panagrolaimus</taxon>
    </lineage>
</organism>
<reference evidence="2" key="1">
    <citation type="submission" date="2022-11" db="UniProtKB">
        <authorList>
            <consortium name="WormBaseParasite"/>
        </authorList>
    </citation>
    <scope>IDENTIFICATION</scope>
</reference>
<name>A0AC34G5I2_9BILA</name>
<dbReference type="WBParaSite" id="ES5_v2.g25040.t1">
    <property type="protein sequence ID" value="ES5_v2.g25040.t1"/>
    <property type="gene ID" value="ES5_v2.g25040"/>
</dbReference>
<sequence>MMSWSAFFLAIIVVYGSVEYGNAITADSCMLNKIAFSPNATSCSDIRDSASCRAIFGADPTTDPKRPAPCINPDLQEIAMECANTCKLCCETAAYTCGDDPLSPINCTANMRYCKDDSWATVMSQYCSGTCGLCISGSGCKDINTGCKDMRSLCNDINFNTYMRANCQKTCLFCPAGGVSTTAFPGSGSCTDVATNCAANAALCNNPSYTTLMTQKCPRTCNRCSGTGGGTCVNANSNCASYVANGFCTSTFYTAAQKRSYCAQSCNLC</sequence>
<evidence type="ECO:0000313" key="2">
    <source>
        <dbReference type="WBParaSite" id="ES5_v2.g25040.t1"/>
    </source>
</evidence>
<evidence type="ECO:0000313" key="1">
    <source>
        <dbReference type="Proteomes" id="UP000887579"/>
    </source>
</evidence>
<accession>A0AC34G5I2</accession>
<proteinExistence type="predicted"/>
<dbReference type="Proteomes" id="UP000887579">
    <property type="component" value="Unplaced"/>
</dbReference>